<feature type="domain" description="Phage head morphogenesis" evidence="1">
    <location>
        <begin position="51"/>
        <end position="180"/>
    </location>
</feature>
<accession>A0A6J4U3C7</accession>
<dbReference type="EMBL" id="CADCVX010000645">
    <property type="protein sequence ID" value="CAA9539271.1"/>
    <property type="molecule type" value="Genomic_DNA"/>
</dbReference>
<sequence length="265" mass="28794">VNVAPRVLADLTRGAVQLNRIPQGELRAIVQRQQEKIASDYLVLSVEAEQALRDALLRGITRGSSTADTARDIVRTAQAKTAQRLGVKGDLDGASRAIVEEVRDAFAGGMQRALVLARTELLEASRVATTASYLAAPDVVIGWEWMATLGTRTCAACWAMHGRYFPPDQQQESHQQCRCSSSPVLVGERPGENGLQDRDEAFSRLSEAEQVQVLGPGRYAAWREGVPLSAMASRRDNDGWRAVYYVTPVRDLPGEQPLGGATQGP</sequence>
<dbReference type="AlphaFoldDB" id="A0A6J4U3C7"/>
<name>A0A6J4U3C7_9SPHN</name>
<feature type="non-terminal residue" evidence="2">
    <location>
        <position position="1"/>
    </location>
</feature>
<organism evidence="2">
    <name type="scientific">uncultured Sphingomonadaceae bacterium</name>
    <dbReference type="NCBI Taxonomy" id="169976"/>
    <lineage>
        <taxon>Bacteria</taxon>
        <taxon>Pseudomonadati</taxon>
        <taxon>Pseudomonadota</taxon>
        <taxon>Alphaproteobacteria</taxon>
        <taxon>Sphingomonadales</taxon>
        <taxon>Sphingomonadaceae</taxon>
        <taxon>environmental samples</taxon>
    </lineage>
</organism>
<evidence type="ECO:0000259" key="1">
    <source>
        <dbReference type="Pfam" id="PF04233"/>
    </source>
</evidence>
<gene>
    <name evidence="2" type="ORF">AVDCRST_MAG91-3680</name>
</gene>
<dbReference type="Pfam" id="PF04233">
    <property type="entry name" value="Phage_Mu_F"/>
    <property type="match status" value="1"/>
</dbReference>
<proteinExistence type="predicted"/>
<reference evidence="2" key="1">
    <citation type="submission" date="2020-02" db="EMBL/GenBank/DDBJ databases">
        <authorList>
            <person name="Meier V. D."/>
        </authorList>
    </citation>
    <scope>NUCLEOTIDE SEQUENCE</scope>
    <source>
        <strain evidence="2">AVDCRST_MAG91</strain>
    </source>
</reference>
<dbReference type="InterPro" id="IPR006528">
    <property type="entry name" value="Phage_head_morphogenesis_dom"/>
</dbReference>
<protein>
    <recommendedName>
        <fullName evidence="1">Phage head morphogenesis domain-containing protein</fullName>
    </recommendedName>
</protein>
<evidence type="ECO:0000313" key="2">
    <source>
        <dbReference type="EMBL" id="CAA9539271.1"/>
    </source>
</evidence>